<sequence length="381" mass="42915">MSLQARTWPVKASGKYATKLKLLQEGRRLFEQSKEKDREDMIRHFNKLAMQKHKTGLSQKKILTFISGVSGRAGEAEDWERHWWKSVRRYRQKLRQRGDDSGVDSDVPRHVERECAADKSTLRPLETPWREVVVEDRRELSFDERVRRVLEDISGKVRRVEAGQTEVLHCGEYADEVVDDFRCRIARWEGCPTTDVERVREVVELAGSQCLGKRWLALLDASAAATAADLVDVVEGVIHRSDSCVVADETLLEKTVLRCLASPGLEAVGVALFRLAVVCGEHRRKPLQAQSTTEPRARDDRYGLAEGVLRLHKTITSAEPLLGNSNKHHKSAVVVFPFFRGAQAVRVGVRVCAALRGLRDGELMLWASRVVVAHSEPAGSR</sequence>
<reference evidence="1 2" key="1">
    <citation type="journal article" date="2016" name="Proc. Natl. Acad. Sci. U.S.A.">
        <title>Comparative genomics of biotechnologically important yeasts.</title>
        <authorList>
            <person name="Riley R."/>
            <person name="Haridas S."/>
            <person name="Wolfe K.H."/>
            <person name="Lopes M.R."/>
            <person name="Hittinger C.T."/>
            <person name="Goeker M."/>
            <person name="Salamov A.A."/>
            <person name="Wisecaver J.H."/>
            <person name="Long T.M."/>
            <person name="Calvey C.H."/>
            <person name="Aerts A.L."/>
            <person name="Barry K.W."/>
            <person name="Choi C."/>
            <person name="Clum A."/>
            <person name="Coughlan A.Y."/>
            <person name="Deshpande S."/>
            <person name="Douglass A.P."/>
            <person name="Hanson S.J."/>
            <person name="Klenk H.-P."/>
            <person name="LaButti K.M."/>
            <person name="Lapidus A."/>
            <person name="Lindquist E.A."/>
            <person name="Lipzen A.M."/>
            <person name="Meier-Kolthoff J.P."/>
            <person name="Ohm R.A."/>
            <person name="Otillar R.P."/>
            <person name="Pangilinan J.L."/>
            <person name="Peng Y."/>
            <person name="Rokas A."/>
            <person name="Rosa C.A."/>
            <person name="Scheuner C."/>
            <person name="Sibirny A.A."/>
            <person name="Slot J.C."/>
            <person name="Stielow J.B."/>
            <person name="Sun H."/>
            <person name="Kurtzman C.P."/>
            <person name="Blackwell M."/>
            <person name="Grigoriev I.V."/>
            <person name="Jeffries T.W."/>
        </authorList>
    </citation>
    <scope>NUCLEOTIDE SEQUENCE [LARGE SCALE GENOMIC DNA]</scope>
    <source>
        <strain evidence="1 2">NRRL Y-2026</strain>
    </source>
</reference>
<gene>
    <name evidence="1" type="ORF">PICMEDRAFT_9071</name>
</gene>
<evidence type="ECO:0000313" key="1">
    <source>
        <dbReference type="EMBL" id="ODQ48535.1"/>
    </source>
</evidence>
<dbReference type="EMBL" id="KV454001">
    <property type="protein sequence ID" value="ODQ48535.1"/>
    <property type="molecule type" value="Genomic_DNA"/>
</dbReference>
<keyword evidence="2" id="KW-1185">Reference proteome</keyword>
<dbReference type="Proteomes" id="UP000094455">
    <property type="component" value="Unassembled WGS sequence"/>
</dbReference>
<name>A0A1E3NR17_9ASCO</name>
<protein>
    <submittedName>
        <fullName evidence="1">Uncharacterized protein</fullName>
    </submittedName>
</protein>
<dbReference type="RefSeq" id="XP_019019648.1">
    <property type="nucleotide sequence ID" value="XM_019165060.1"/>
</dbReference>
<proteinExistence type="predicted"/>
<dbReference type="GeneID" id="30181747"/>
<organism evidence="1 2">
    <name type="scientific">Pichia membranifaciens NRRL Y-2026</name>
    <dbReference type="NCBI Taxonomy" id="763406"/>
    <lineage>
        <taxon>Eukaryota</taxon>
        <taxon>Fungi</taxon>
        <taxon>Dikarya</taxon>
        <taxon>Ascomycota</taxon>
        <taxon>Saccharomycotina</taxon>
        <taxon>Pichiomycetes</taxon>
        <taxon>Pichiales</taxon>
        <taxon>Pichiaceae</taxon>
        <taxon>Pichia</taxon>
    </lineage>
</organism>
<accession>A0A1E3NR17</accession>
<evidence type="ECO:0000313" key="2">
    <source>
        <dbReference type="Proteomes" id="UP000094455"/>
    </source>
</evidence>
<dbReference type="AlphaFoldDB" id="A0A1E3NR17"/>